<feature type="non-terminal residue" evidence="1">
    <location>
        <position position="1"/>
    </location>
</feature>
<evidence type="ECO:0000313" key="1">
    <source>
        <dbReference type="EMBL" id="KAK0487055.1"/>
    </source>
</evidence>
<keyword evidence="2" id="KW-1185">Reference proteome</keyword>
<gene>
    <name evidence="1" type="ORF">IW261DRAFT_1327716</name>
</gene>
<reference evidence="1" key="1">
    <citation type="submission" date="2023-06" db="EMBL/GenBank/DDBJ databases">
        <authorList>
            <consortium name="Lawrence Berkeley National Laboratory"/>
            <person name="Ahrendt S."/>
            <person name="Sahu N."/>
            <person name="Indic B."/>
            <person name="Wong-Bajracharya J."/>
            <person name="Merenyi Z."/>
            <person name="Ke H.-M."/>
            <person name="Monk M."/>
            <person name="Kocsube S."/>
            <person name="Drula E."/>
            <person name="Lipzen A."/>
            <person name="Balint B."/>
            <person name="Henrissat B."/>
            <person name="Andreopoulos B."/>
            <person name="Martin F.M."/>
            <person name="Harder C.B."/>
            <person name="Rigling D."/>
            <person name="Ford K.L."/>
            <person name="Foster G.D."/>
            <person name="Pangilinan J."/>
            <person name="Papanicolaou A."/>
            <person name="Barry K."/>
            <person name="LaButti K."/>
            <person name="Viragh M."/>
            <person name="Koriabine M."/>
            <person name="Yan M."/>
            <person name="Riley R."/>
            <person name="Champramary S."/>
            <person name="Plett K.L."/>
            <person name="Tsai I.J."/>
            <person name="Slot J."/>
            <person name="Sipos G."/>
            <person name="Plett J."/>
            <person name="Nagy L.G."/>
            <person name="Grigoriev I.V."/>
        </authorList>
    </citation>
    <scope>NUCLEOTIDE SEQUENCE</scope>
    <source>
        <strain evidence="1">ICMP 16352</strain>
    </source>
</reference>
<dbReference type="EMBL" id="JAUEPR010000003">
    <property type="protein sequence ID" value="KAK0487055.1"/>
    <property type="molecule type" value="Genomic_DNA"/>
</dbReference>
<evidence type="ECO:0000313" key="2">
    <source>
        <dbReference type="Proteomes" id="UP001175227"/>
    </source>
</evidence>
<name>A0AA39PND7_9AGAR</name>
<accession>A0AA39PND7</accession>
<organism evidence="1 2">
    <name type="scientific">Armillaria novae-zelandiae</name>
    <dbReference type="NCBI Taxonomy" id="153914"/>
    <lineage>
        <taxon>Eukaryota</taxon>
        <taxon>Fungi</taxon>
        <taxon>Dikarya</taxon>
        <taxon>Basidiomycota</taxon>
        <taxon>Agaricomycotina</taxon>
        <taxon>Agaricomycetes</taxon>
        <taxon>Agaricomycetidae</taxon>
        <taxon>Agaricales</taxon>
        <taxon>Marasmiineae</taxon>
        <taxon>Physalacriaceae</taxon>
        <taxon>Armillaria</taxon>
    </lineage>
</organism>
<protein>
    <submittedName>
        <fullName evidence="1">Uncharacterized protein</fullName>
    </submittedName>
</protein>
<comment type="caution">
    <text evidence="1">The sequence shown here is derived from an EMBL/GenBank/DDBJ whole genome shotgun (WGS) entry which is preliminary data.</text>
</comment>
<sequence>GIVSFVGGGIHWTEVVCHSRWMFAAKYHHALTKNPAQASLFKRLGCLFHLPILLVFIFDGPKRPVHKRKKQIR</sequence>
<dbReference type="AlphaFoldDB" id="A0AA39PND7"/>
<dbReference type="InterPro" id="IPR029060">
    <property type="entry name" value="PIN-like_dom_sf"/>
</dbReference>
<dbReference type="SUPFAM" id="SSF88723">
    <property type="entry name" value="PIN domain-like"/>
    <property type="match status" value="1"/>
</dbReference>
<dbReference type="Proteomes" id="UP001175227">
    <property type="component" value="Unassembled WGS sequence"/>
</dbReference>
<proteinExistence type="predicted"/>